<dbReference type="PANTHER" id="PTHR20883">
    <property type="entry name" value="PHYTANOYL-COA DIOXYGENASE DOMAIN CONTAINING 1"/>
    <property type="match status" value="1"/>
</dbReference>
<dbReference type="AlphaFoldDB" id="A0A382UEQ1"/>
<evidence type="ECO:0000313" key="3">
    <source>
        <dbReference type="EMBL" id="SVD32211.1"/>
    </source>
</evidence>
<reference evidence="3" key="1">
    <citation type="submission" date="2018-05" db="EMBL/GenBank/DDBJ databases">
        <authorList>
            <person name="Lanie J.A."/>
            <person name="Ng W.-L."/>
            <person name="Kazmierczak K.M."/>
            <person name="Andrzejewski T.M."/>
            <person name="Davidsen T.M."/>
            <person name="Wayne K.J."/>
            <person name="Tettelin H."/>
            <person name="Glass J.I."/>
            <person name="Rusch D."/>
            <person name="Podicherti R."/>
            <person name="Tsui H.-C.T."/>
            <person name="Winkler M.E."/>
        </authorList>
    </citation>
    <scope>NUCLEOTIDE SEQUENCE</scope>
</reference>
<sequence length="249" mass="28365">MTIYNTKDRTIDCNPTLNDSQVLEFCKNGYLILENVVPKKINKKTIDYLNGKTPSNPEYIPDGLSEKDLETMRYSHEPSTLILEKWFRENVIMNPTLCGALRSLLGANFGIPVLISTHSVECPSEAQPWHHDADSVFGPELNYLENFYYPQDTPIEMGPTEILPGSHISHTTLDYKDSGTLAAVPAGSFVIHHQSIFHRRGKSTGKGKRHMLKYNYWRTSKPKRDWLEDPGFDLRTADYGGHNVARYYA</sequence>
<dbReference type="Pfam" id="PF05721">
    <property type="entry name" value="PhyH"/>
    <property type="match status" value="1"/>
</dbReference>
<feature type="non-terminal residue" evidence="3">
    <location>
        <position position="249"/>
    </location>
</feature>
<name>A0A382UEQ1_9ZZZZ</name>
<organism evidence="3">
    <name type="scientific">marine metagenome</name>
    <dbReference type="NCBI Taxonomy" id="408172"/>
    <lineage>
        <taxon>unclassified sequences</taxon>
        <taxon>metagenomes</taxon>
        <taxon>ecological metagenomes</taxon>
    </lineage>
</organism>
<dbReference type="InterPro" id="IPR008775">
    <property type="entry name" value="Phytyl_CoA_dOase-like"/>
</dbReference>
<keyword evidence="2" id="KW-0408">Iron</keyword>
<dbReference type="GO" id="GO:0046872">
    <property type="term" value="F:metal ion binding"/>
    <property type="evidence" value="ECO:0007669"/>
    <property type="project" value="UniProtKB-KW"/>
</dbReference>
<keyword evidence="1" id="KW-0479">Metal-binding</keyword>
<dbReference type="EMBL" id="UINC01143343">
    <property type="protein sequence ID" value="SVD32211.1"/>
    <property type="molecule type" value="Genomic_DNA"/>
</dbReference>
<proteinExistence type="predicted"/>
<evidence type="ECO:0000256" key="2">
    <source>
        <dbReference type="ARBA" id="ARBA00023004"/>
    </source>
</evidence>
<evidence type="ECO:0008006" key="4">
    <source>
        <dbReference type="Google" id="ProtNLM"/>
    </source>
</evidence>
<dbReference type="Gene3D" id="2.60.120.620">
    <property type="entry name" value="q2cbj1_9rhob like domain"/>
    <property type="match status" value="1"/>
</dbReference>
<dbReference type="PANTHER" id="PTHR20883:SF15">
    <property type="entry name" value="PHYTANOYL-COA DIOXYGENASE DOMAIN-CONTAINING PROTEIN 1"/>
    <property type="match status" value="1"/>
</dbReference>
<evidence type="ECO:0000256" key="1">
    <source>
        <dbReference type="ARBA" id="ARBA00022723"/>
    </source>
</evidence>
<protein>
    <recommendedName>
        <fullName evidence="4">Phytanoyl-CoA dioxygenase</fullName>
    </recommendedName>
</protein>
<accession>A0A382UEQ1</accession>
<gene>
    <name evidence="3" type="ORF">METZ01_LOCUS385065</name>
</gene>
<dbReference type="SUPFAM" id="SSF51197">
    <property type="entry name" value="Clavaminate synthase-like"/>
    <property type="match status" value="1"/>
</dbReference>